<protein>
    <recommendedName>
        <fullName evidence="1">Chitin-binding type-2 domain-containing protein</fullName>
    </recommendedName>
</protein>
<dbReference type="Pfam" id="PF01607">
    <property type="entry name" value="CBM_14"/>
    <property type="match status" value="1"/>
</dbReference>
<reference evidence="2" key="2">
    <citation type="submission" date="2023-05" db="EMBL/GenBank/DDBJ databases">
        <authorList>
            <person name="Fouks B."/>
        </authorList>
    </citation>
    <scope>NUCLEOTIDE SEQUENCE</scope>
    <source>
        <strain evidence="2">Stay&amp;Tobe</strain>
        <tissue evidence="2">Testes</tissue>
    </source>
</reference>
<dbReference type="AlphaFoldDB" id="A0AAD8A9B7"/>
<dbReference type="InterPro" id="IPR036508">
    <property type="entry name" value="Chitin-bd_dom_sf"/>
</dbReference>
<reference evidence="2" key="1">
    <citation type="journal article" date="2023" name="IScience">
        <title>Live-bearing cockroach genome reveals convergent evolutionary mechanisms linked to viviparity in insects and beyond.</title>
        <authorList>
            <person name="Fouks B."/>
            <person name="Harrison M.C."/>
            <person name="Mikhailova A.A."/>
            <person name="Marchal E."/>
            <person name="English S."/>
            <person name="Carruthers M."/>
            <person name="Jennings E.C."/>
            <person name="Chiamaka E.L."/>
            <person name="Frigard R.A."/>
            <person name="Pippel M."/>
            <person name="Attardo G.M."/>
            <person name="Benoit J.B."/>
            <person name="Bornberg-Bauer E."/>
            <person name="Tobe S.S."/>
        </authorList>
    </citation>
    <scope>NUCLEOTIDE SEQUENCE</scope>
    <source>
        <strain evidence="2">Stay&amp;Tobe</strain>
    </source>
</reference>
<organism evidence="2 3">
    <name type="scientific">Diploptera punctata</name>
    <name type="common">Pacific beetle cockroach</name>
    <dbReference type="NCBI Taxonomy" id="6984"/>
    <lineage>
        <taxon>Eukaryota</taxon>
        <taxon>Metazoa</taxon>
        <taxon>Ecdysozoa</taxon>
        <taxon>Arthropoda</taxon>
        <taxon>Hexapoda</taxon>
        <taxon>Insecta</taxon>
        <taxon>Pterygota</taxon>
        <taxon>Neoptera</taxon>
        <taxon>Polyneoptera</taxon>
        <taxon>Dictyoptera</taxon>
        <taxon>Blattodea</taxon>
        <taxon>Blaberoidea</taxon>
        <taxon>Blaberidae</taxon>
        <taxon>Diplopterinae</taxon>
        <taxon>Diploptera</taxon>
    </lineage>
</organism>
<keyword evidence="3" id="KW-1185">Reference proteome</keyword>
<dbReference type="PROSITE" id="PS50940">
    <property type="entry name" value="CHIT_BIND_II"/>
    <property type="match status" value="2"/>
</dbReference>
<dbReference type="Gene3D" id="2.170.140.10">
    <property type="entry name" value="Chitin binding domain"/>
    <property type="match status" value="2"/>
</dbReference>
<sequence length="145" mass="16817">MCFPDQHYDENLKKCINGPCPCYPEEYTYEDPCSCDMFYECKNGVKVLSMCEQGYHYNVTMRRCASPCSDICPKLFLRKPECCASTRGKPAPVCPATKYRVYLPHPSDSKWFYHCENSVLYCNRCPPGYRWNIDTDTCDDSCMCP</sequence>
<dbReference type="Proteomes" id="UP001233999">
    <property type="component" value="Unassembled WGS sequence"/>
</dbReference>
<dbReference type="SUPFAM" id="SSF57625">
    <property type="entry name" value="Invertebrate chitin-binding proteins"/>
    <property type="match status" value="2"/>
</dbReference>
<dbReference type="EMBL" id="JASPKZ010002715">
    <property type="protein sequence ID" value="KAJ9594813.1"/>
    <property type="molecule type" value="Genomic_DNA"/>
</dbReference>
<dbReference type="GO" id="GO:0005576">
    <property type="term" value="C:extracellular region"/>
    <property type="evidence" value="ECO:0007669"/>
    <property type="project" value="InterPro"/>
</dbReference>
<gene>
    <name evidence="2" type="ORF">L9F63_013894</name>
</gene>
<comment type="caution">
    <text evidence="2">The sequence shown here is derived from an EMBL/GenBank/DDBJ whole genome shotgun (WGS) entry which is preliminary data.</text>
</comment>
<evidence type="ECO:0000259" key="1">
    <source>
        <dbReference type="PROSITE" id="PS50940"/>
    </source>
</evidence>
<evidence type="ECO:0000313" key="3">
    <source>
        <dbReference type="Proteomes" id="UP001233999"/>
    </source>
</evidence>
<proteinExistence type="predicted"/>
<dbReference type="GO" id="GO:0008061">
    <property type="term" value="F:chitin binding"/>
    <property type="evidence" value="ECO:0007669"/>
    <property type="project" value="InterPro"/>
</dbReference>
<feature type="domain" description="Chitin-binding type-2" evidence="1">
    <location>
        <begin position="91"/>
        <end position="139"/>
    </location>
</feature>
<feature type="domain" description="Chitin-binding type-2" evidence="1">
    <location>
        <begin position="17"/>
        <end position="74"/>
    </location>
</feature>
<evidence type="ECO:0000313" key="2">
    <source>
        <dbReference type="EMBL" id="KAJ9594813.1"/>
    </source>
</evidence>
<name>A0AAD8A9B7_DIPPU</name>
<dbReference type="SMART" id="SM00494">
    <property type="entry name" value="ChtBD2"/>
    <property type="match status" value="2"/>
</dbReference>
<accession>A0AAD8A9B7</accession>
<dbReference type="InterPro" id="IPR002557">
    <property type="entry name" value="Chitin-bd_dom"/>
</dbReference>